<evidence type="ECO:0000256" key="4">
    <source>
        <dbReference type="ARBA" id="ARBA00022989"/>
    </source>
</evidence>
<dbReference type="PANTHER" id="PTHR48063">
    <property type="entry name" value="LRR RECEPTOR-LIKE KINASE"/>
    <property type="match status" value="1"/>
</dbReference>
<feature type="transmembrane region" description="Helical" evidence="7">
    <location>
        <begin position="421"/>
        <end position="442"/>
    </location>
</feature>
<dbReference type="InterPro" id="IPR001611">
    <property type="entry name" value="Leu-rich_rpt"/>
</dbReference>
<evidence type="ECO:0000256" key="7">
    <source>
        <dbReference type="SAM" id="Phobius"/>
    </source>
</evidence>
<proteinExistence type="predicted"/>
<keyword evidence="4 7" id="KW-1133">Transmembrane helix</keyword>
<dbReference type="EMBL" id="NKXS01001738">
    <property type="protein sequence ID" value="PIN17094.1"/>
    <property type="molecule type" value="Genomic_DNA"/>
</dbReference>
<comment type="subcellular location">
    <subcellularLocation>
        <location evidence="1">Membrane</location>
        <topology evidence="1">Single-pass type I membrane protein</topology>
    </subcellularLocation>
</comment>
<evidence type="ECO:0000256" key="2">
    <source>
        <dbReference type="ARBA" id="ARBA00022692"/>
    </source>
</evidence>
<dbReference type="FunFam" id="3.80.10.10:FF:000221">
    <property type="entry name" value="Leucine-rich repeat receptor-like protein kinase PXL1"/>
    <property type="match status" value="1"/>
</dbReference>
<evidence type="ECO:0000313" key="8">
    <source>
        <dbReference type="EMBL" id="PIN17094.1"/>
    </source>
</evidence>
<dbReference type="AlphaFoldDB" id="A0A2G9HHW2"/>
<dbReference type="Gene3D" id="3.80.10.10">
    <property type="entry name" value="Ribonuclease Inhibitor"/>
    <property type="match status" value="2"/>
</dbReference>
<dbReference type="InterPro" id="IPR032675">
    <property type="entry name" value="LRR_dom_sf"/>
</dbReference>
<dbReference type="EC" id="2.7.11.1" evidence="8"/>
<dbReference type="GO" id="GO:0016020">
    <property type="term" value="C:membrane"/>
    <property type="evidence" value="ECO:0007669"/>
    <property type="project" value="UniProtKB-SubCell"/>
</dbReference>
<protein>
    <submittedName>
        <fullName evidence="8">Leucine-rich repeat (LRR) protein associated with apoptosis in muscle tissue</fullName>
        <ecNumber evidence="8">2.7.11.1</ecNumber>
    </submittedName>
</protein>
<keyword evidence="8" id="KW-0808">Transferase</keyword>
<dbReference type="OrthoDB" id="8731593at2759"/>
<gene>
    <name evidence="8" type="ORF">CDL12_10251</name>
</gene>
<evidence type="ECO:0000313" key="9">
    <source>
        <dbReference type="Proteomes" id="UP000231279"/>
    </source>
</evidence>
<keyword evidence="6" id="KW-0325">Glycoprotein</keyword>
<sequence length="479" mass="53241">MSGPIPDIFANMVSLAHLYLFEAGLEGGIPSCFGNMSNLVDIYLNKNNLSGELSELMMNLSGPIEDNLQSLDLSWNSISGSFPNMSRFSSLTWLVLNTNQLNGSIQEELGIGSNFFGGIITEVSMSKLSQLQVLDLSSNPSLIVKFSPHWVPPFQLQSLRLKHCRSGPDFPLWLKTQKQLIAFLLWFAGIARNLLYLNTSNNQIIGVFPYSALRHSLGTVLLDLSRNNIFCSIDFLCHIKHLLLLDLSDNNLSGHIPNYFTQIERLKYLNLVNNNFSGKIPHSFGSLSALSLLHLRNNSFLGELPTSMAYCTNLVMIDIGENRLTGKVLAWIGEGWPQLKVLILRFSEFYGCIPSNLCGLAKIQVLDLSSNKISRVIPNCLCGLPLNKSCPEDEPRPDSNSSNSALSKEDAKDDGFISEGFYIALGLGLIVGFWGIVGTILLNKAMQYAFVEVMNTVEDFVYVRVEITKARLLRRFKNG</sequence>
<name>A0A2G9HHW2_9LAMI</name>
<dbReference type="Pfam" id="PF00560">
    <property type="entry name" value="LRR_1"/>
    <property type="match status" value="4"/>
</dbReference>
<dbReference type="GO" id="GO:0004674">
    <property type="term" value="F:protein serine/threonine kinase activity"/>
    <property type="evidence" value="ECO:0007669"/>
    <property type="project" value="UniProtKB-EC"/>
</dbReference>
<dbReference type="SUPFAM" id="SSF52058">
    <property type="entry name" value="L domain-like"/>
    <property type="match status" value="2"/>
</dbReference>
<keyword evidence="3" id="KW-0732">Signal</keyword>
<dbReference type="PANTHER" id="PTHR48063:SF101">
    <property type="entry name" value="LRR RECEPTOR-LIKE SERINE_THREONINE-PROTEIN KINASE FLS2"/>
    <property type="match status" value="1"/>
</dbReference>
<evidence type="ECO:0000256" key="1">
    <source>
        <dbReference type="ARBA" id="ARBA00004479"/>
    </source>
</evidence>
<dbReference type="Proteomes" id="UP000231279">
    <property type="component" value="Unassembled WGS sequence"/>
</dbReference>
<dbReference type="STRING" id="429701.A0A2G9HHW2"/>
<keyword evidence="2 7" id="KW-0812">Transmembrane</keyword>
<keyword evidence="5 7" id="KW-0472">Membrane</keyword>
<dbReference type="PROSITE" id="PS51450">
    <property type="entry name" value="LRR"/>
    <property type="match status" value="1"/>
</dbReference>
<organism evidence="8 9">
    <name type="scientific">Handroanthus impetiginosus</name>
    <dbReference type="NCBI Taxonomy" id="429701"/>
    <lineage>
        <taxon>Eukaryota</taxon>
        <taxon>Viridiplantae</taxon>
        <taxon>Streptophyta</taxon>
        <taxon>Embryophyta</taxon>
        <taxon>Tracheophyta</taxon>
        <taxon>Spermatophyta</taxon>
        <taxon>Magnoliopsida</taxon>
        <taxon>eudicotyledons</taxon>
        <taxon>Gunneridae</taxon>
        <taxon>Pentapetalae</taxon>
        <taxon>asterids</taxon>
        <taxon>lamiids</taxon>
        <taxon>Lamiales</taxon>
        <taxon>Bignoniaceae</taxon>
        <taxon>Crescentiina</taxon>
        <taxon>Tabebuia alliance</taxon>
        <taxon>Handroanthus</taxon>
    </lineage>
</organism>
<evidence type="ECO:0000256" key="6">
    <source>
        <dbReference type="ARBA" id="ARBA00023180"/>
    </source>
</evidence>
<reference evidence="9" key="1">
    <citation type="journal article" date="2018" name="Gigascience">
        <title>Genome assembly of the Pink Ipe (Handroanthus impetiginosus, Bignoniaceae), a highly valued, ecologically keystone Neotropical timber forest tree.</title>
        <authorList>
            <person name="Silva-Junior O.B."/>
            <person name="Grattapaglia D."/>
            <person name="Novaes E."/>
            <person name="Collevatti R.G."/>
        </authorList>
    </citation>
    <scope>NUCLEOTIDE SEQUENCE [LARGE SCALE GENOMIC DNA]</scope>
    <source>
        <strain evidence="9">cv. UFG-1</strain>
    </source>
</reference>
<dbReference type="InterPro" id="IPR046956">
    <property type="entry name" value="RLP23-like"/>
</dbReference>
<accession>A0A2G9HHW2</accession>
<evidence type="ECO:0000256" key="5">
    <source>
        <dbReference type="ARBA" id="ARBA00023136"/>
    </source>
</evidence>
<dbReference type="PRINTS" id="PR00019">
    <property type="entry name" value="LEURICHRPT"/>
</dbReference>
<keyword evidence="9" id="KW-1185">Reference proteome</keyword>
<comment type="caution">
    <text evidence="8">The sequence shown here is derived from an EMBL/GenBank/DDBJ whole genome shotgun (WGS) entry which is preliminary data.</text>
</comment>
<evidence type="ECO:0000256" key="3">
    <source>
        <dbReference type="ARBA" id="ARBA00022729"/>
    </source>
</evidence>